<accession>A0A919T756</accession>
<gene>
    <name evidence="1" type="ORF">Ato02nite_006040</name>
</gene>
<reference evidence="1 2" key="1">
    <citation type="submission" date="2021-03" db="EMBL/GenBank/DDBJ databases">
        <title>Whole genome shotgun sequence of Actinoplanes toevensis NBRC 105298.</title>
        <authorList>
            <person name="Komaki H."/>
            <person name="Tamura T."/>
        </authorList>
    </citation>
    <scope>NUCLEOTIDE SEQUENCE [LARGE SCALE GENOMIC DNA]</scope>
    <source>
        <strain evidence="1 2">NBRC 105298</strain>
    </source>
</reference>
<dbReference type="Proteomes" id="UP000677082">
    <property type="component" value="Unassembled WGS sequence"/>
</dbReference>
<comment type="caution">
    <text evidence="1">The sequence shown here is derived from an EMBL/GenBank/DDBJ whole genome shotgun (WGS) entry which is preliminary data.</text>
</comment>
<evidence type="ECO:0000313" key="2">
    <source>
        <dbReference type="Proteomes" id="UP000677082"/>
    </source>
</evidence>
<keyword evidence="2" id="KW-1185">Reference proteome</keyword>
<evidence type="ECO:0000313" key="1">
    <source>
        <dbReference type="EMBL" id="GIM88811.1"/>
    </source>
</evidence>
<sequence length="94" mass="10536">MIRVREPDNLTGWVDKFGATWVRVDDCPAPQYALFAGSSWYPRTDGPVFEPHSQNGIGQPRPWDQVEFDYAPLTPASPELTAETIALVRASCRD</sequence>
<dbReference type="AlphaFoldDB" id="A0A919T756"/>
<organism evidence="1 2">
    <name type="scientific">Paractinoplanes toevensis</name>
    <dbReference type="NCBI Taxonomy" id="571911"/>
    <lineage>
        <taxon>Bacteria</taxon>
        <taxon>Bacillati</taxon>
        <taxon>Actinomycetota</taxon>
        <taxon>Actinomycetes</taxon>
        <taxon>Micromonosporales</taxon>
        <taxon>Micromonosporaceae</taxon>
        <taxon>Paractinoplanes</taxon>
    </lineage>
</organism>
<dbReference type="EMBL" id="BOQN01000007">
    <property type="protein sequence ID" value="GIM88811.1"/>
    <property type="molecule type" value="Genomic_DNA"/>
</dbReference>
<protein>
    <submittedName>
        <fullName evidence="1">Uncharacterized protein</fullName>
    </submittedName>
</protein>
<name>A0A919T756_9ACTN</name>
<proteinExistence type="predicted"/>